<dbReference type="InterPro" id="IPR027417">
    <property type="entry name" value="P-loop_NTPase"/>
</dbReference>
<organism evidence="3">
    <name type="scientific">Petromyces alliaceus</name>
    <name type="common">Aspergillus alliaceus</name>
    <dbReference type="NCBI Taxonomy" id="209559"/>
    <lineage>
        <taxon>Eukaryota</taxon>
        <taxon>Fungi</taxon>
        <taxon>Dikarya</taxon>
        <taxon>Ascomycota</taxon>
        <taxon>Pezizomycotina</taxon>
        <taxon>Eurotiomycetes</taxon>
        <taxon>Eurotiomycetidae</taxon>
        <taxon>Eurotiales</taxon>
        <taxon>Aspergillaceae</taxon>
        <taxon>Aspergillus</taxon>
        <taxon>Aspergillus subgen. Circumdati</taxon>
    </lineage>
</organism>
<accession>A0A5N7BQT3</accession>
<evidence type="ECO:0000313" key="3">
    <source>
        <dbReference type="EMBL" id="KAE8383993.1"/>
    </source>
</evidence>
<protein>
    <recommendedName>
        <fullName evidence="2">APS kinase domain-containing protein</fullName>
    </recommendedName>
</protein>
<feature type="domain" description="APS kinase" evidence="2">
    <location>
        <begin position="5"/>
        <end position="42"/>
    </location>
</feature>
<name>A0A5N7BQT3_PETAA</name>
<evidence type="ECO:0000256" key="1">
    <source>
        <dbReference type="ARBA" id="ARBA00022679"/>
    </source>
</evidence>
<dbReference type="Pfam" id="PF01583">
    <property type="entry name" value="APS_kinase"/>
    <property type="match status" value="1"/>
</dbReference>
<dbReference type="Proteomes" id="UP000326877">
    <property type="component" value="Unassembled WGS sequence"/>
</dbReference>
<dbReference type="SUPFAM" id="SSF52540">
    <property type="entry name" value="P-loop containing nucleoside triphosphate hydrolases"/>
    <property type="match status" value="1"/>
</dbReference>
<evidence type="ECO:0000259" key="2">
    <source>
        <dbReference type="Pfam" id="PF01583"/>
    </source>
</evidence>
<proteinExistence type="predicted"/>
<dbReference type="EMBL" id="ML735424">
    <property type="protein sequence ID" value="KAE8383993.1"/>
    <property type="molecule type" value="Genomic_DNA"/>
</dbReference>
<reference evidence="3" key="1">
    <citation type="submission" date="2019-04" db="EMBL/GenBank/DDBJ databases">
        <title>Friends and foes A comparative genomics studyof 23 Aspergillus species from section Flavi.</title>
        <authorList>
            <consortium name="DOE Joint Genome Institute"/>
            <person name="Kjaerbolling I."/>
            <person name="Vesth T."/>
            <person name="Frisvad J.C."/>
            <person name="Nybo J.L."/>
            <person name="Theobald S."/>
            <person name="Kildgaard S."/>
            <person name="Isbrandt T."/>
            <person name="Kuo A."/>
            <person name="Sato A."/>
            <person name="Lyhne E.K."/>
            <person name="Kogle M.E."/>
            <person name="Wiebenga A."/>
            <person name="Kun R.S."/>
            <person name="Lubbers R.J."/>
            <person name="Makela M.R."/>
            <person name="Barry K."/>
            <person name="Chovatia M."/>
            <person name="Clum A."/>
            <person name="Daum C."/>
            <person name="Haridas S."/>
            <person name="He G."/>
            <person name="LaButti K."/>
            <person name="Lipzen A."/>
            <person name="Mondo S."/>
            <person name="Riley R."/>
            <person name="Salamov A."/>
            <person name="Simmons B.A."/>
            <person name="Magnuson J.K."/>
            <person name="Henrissat B."/>
            <person name="Mortensen U.H."/>
            <person name="Larsen T.O."/>
            <person name="Devries R.P."/>
            <person name="Grigoriev I.V."/>
            <person name="Machida M."/>
            <person name="Baker S.E."/>
            <person name="Andersen M.R."/>
        </authorList>
    </citation>
    <scope>NUCLEOTIDE SEQUENCE [LARGE SCALE GENOMIC DNA]</scope>
    <source>
        <strain evidence="3">IBT 14317</strain>
    </source>
</reference>
<dbReference type="AlphaFoldDB" id="A0A5N7BQT3"/>
<dbReference type="OMA" id="TVGWEVS"/>
<keyword evidence="1" id="KW-0808">Transferase</keyword>
<dbReference type="OrthoDB" id="4864962at2759"/>
<accession>A0A5N6GDQ1</accession>
<sequence>MGIQVILVSGRSGVGKTSVANEISEQLRNRNSPHAHIDGDNLDMICPEEEGSDLMLSNLAAMWGNYYSKRGCKKLILSGTAMVLEHEVIRETLERVMRDSTQPTSPDDATVDIKGFILTSPDDVIKDRLKRREIGSLLEQHLHRSQKMAAVLENEVGDWACCVPTDGRTVQDIAMEVLVRAQWR</sequence>
<dbReference type="InterPro" id="IPR059117">
    <property type="entry name" value="APS_kinase_dom"/>
</dbReference>
<gene>
    <name evidence="3" type="ORF">BDV23DRAFT_167738</name>
</gene>
<dbReference type="Gene3D" id="3.40.50.300">
    <property type="entry name" value="P-loop containing nucleotide triphosphate hydrolases"/>
    <property type="match status" value="1"/>
</dbReference>